<dbReference type="InterPro" id="IPR052366">
    <property type="entry name" value="GTP_Pyrophosphokinase"/>
</dbReference>
<dbReference type="InterPro" id="IPR007685">
    <property type="entry name" value="RelA_SpoT"/>
</dbReference>
<protein>
    <submittedName>
        <fullName evidence="2">GTP pyrophosphokinase</fullName>
        <ecNumber evidence="2">2.7.6.5</ecNumber>
    </submittedName>
</protein>
<dbReference type="SMART" id="SM00954">
    <property type="entry name" value="RelA_SpoT"/>
    <property type="match status" value="1"/>
</dbReference>
<keyword evidence="3" id="KW-1185">Reference proteome</keyword>
<feature type="domain" description="RelA/SpoT" evidence="1">
    <location>
        <begin position="79"/>
        <end position="202"/>
    </location>
</feature>
<dbReference type="PANTHER" id="PTHR47837">
    <property type="entry name" value="GTP PYROPHOSPHOKINASE YJBM"/>
    <property type="match status" value="1"/>
</dbReference>
<accession>A0ABS4XV81</accession>
<dbReference type="InterPro" id="IPR043519">
    <property type="entry name" value="NT_sf"/>
</dbReference>
<evidence type="ECO:0000313" key="2">
    <source>
        <dbReference type="EMBL" id="MBP2400421.1"/>
    </source>
</evidence>
<evidence type="ECO:0000313" key="3">
    <source>
        <dbReference type="Proteomes" id="UP001195422"/>
    </source>
</evidence>
<gene>
    <name evidence="2" type="ORF">JOF39_003502</name>
</gene>
<sequence length="275" mass="31505">MIEIPTQSSDRPSPSPVALPTAAMNNPELQNMARTFHHQFQRFMMEHQFAVDEILTKVSILREEFLYLHKYNPIEHVTSRVKSPESIMRKVAQRHITPTFEAIRENISDIAGVRITCSFVKDIYKVLNTLTSQSDLEVIQIKDYLKNPKPNGYKSLHAIVKVPVFLSEGPVDITVEIQIRTIAQDFWATLEHKIFYKYEGAVPEHLVEELAEAARVAESLDMKMQRLHTEVHGHDVNSTESENERGFDDSVLQELLMIAQQGATAEQPESQKKRN</sequence>
<dbReference type="SUPFAM" id="SSF81301">
    <property type="entry name" value="Nucleotidyltransferase"/>
    <property type="match status" value="1"/>
</dbReference>
<dbReference type="PANTHER" id="PTHR47837:SF2">
    <property type="entry name" value="GTP PYROPHOSPHOKINASE YWAC"/>
    <property type="match status" value="1"/>
</dbReference>
<dbReference type="Pfam" id="PF04607">
    <property type="entry name" value="RelA_SpoT"/>
    <property type="match status" value="1"/>
</dbReference>
<evidence type="ECO:0000259" key="1">
    <source>
        <dbReference type="SMART" id="SM00954"/>
    </source>
</evidence>
<dbReference type="EC" id="2.7.6.5" evidence="2"/>
<proteinExistence type="predicted"/>
<dbReference type="EMBL" id="JAGIOJ010000001">
    <property type="protein sequence ID" value="MBP2400421.1"/>
    <property type="molecule type" value="Genomic_DNA"/>
</dbReference>
<comment type="caution">
    <text evidence="2">The sequence shown here is derived from an EMBL/GenBank/DDBJ whole genome shotgun (WGS) entry which is preliminary data.</text>
</comment>
<organism evidence="2 3">
    <name type="scientific">Glutamicibacter protophormiae</name>
    <name type="common">Brevibacterium protophormiae</name>
    <dbReference type="NCBI Taxonomy" id="37930"/>
    <lineage>
        <taxon>Bacteria</taxon>
        <taxon>Bacillati</taxon>
        <taxon>Actinomycetota</taxon>
        <taxon>Actinomycetes</taxon>
        <taxon>Micrococcales</taxon>
        <taxon>Micrococcaceae</taxon>
        <taxon>Glutamicibacter</taxon>
    </lineage>
</organism>
<name>A0ABS4XV81_GLUPR</name>
<dbReference type="Gene3D" id="3.30.460.10">
    <property type="entry name" value="Beta Polymerase, domain 2"/>
    <property type="match status" value="1"/>
</dbReference>
<dbReference type="CDD" id="cd05399">
    <property type="entry name" value="NT_Rel-Spo_like"/>
    <property type="match status" value="1"/>
</dbReference>
<dbReference type="Proteomes" id="UP001195422">
    <property type="component" value="Unassembled WGS sequence"/>
</dbReference>
<keyword evidence="2" id="KW-0808">Transferase</keyword>
<dbReference type="Gene3D" id="1.10.287.860">
    <property type="entry name" value="Nucleotidyltransferase"/>
    <property type="match status" value="1"/>
</dbReference>
<reference evidence="2 3" key="1">
    <citation type="submission" date="2021-03" db="EMBL/GenBank/DDBJ databases">
        <title>Sequencing the genomes of 1000 actinobacteria strains.</title>
        <authorList>
            <person name="Klenk H.-P."/>
        </authorList>
    </citation>
    <scope>NUCLEOTIDE SEQUENCE [LARGE SCALE GENOMIC DNA]</scope>
    <source>
        <strain evidence="2 3">DSM 20168</strain>
    </source>
</reference>
<dbReference type="GO" id="GO:0008728">
    <property type="term" value="F:GTP diphosphokinase activity"/>
    <property type="evidence" value="ECO:0007669"/>
    <property type="project" value="UniProtKB-EC"/>
</dbReference>